<dbReference type="CDD" id="cd14705">
    <property type="entry name" value="bZIP_Zip1"/>
    <property type="match status" value="1"/>
</dbReference>
<evidence type="ECO:0000256" key="6">
    <source>
        <dbReference type="SAM" id="Coils"/>
    </source>
</evidence>
<evidence type="ECO:0000256" key="5">
    <source>
        <dbReference type="ARBA" id="ARBA00023242"/>
    </source>
</evidence>
<dbReference type="RefSeq" id="XP_049263580.1">
    <property type="nucleotide sequence ID" value="XM_049406916.1"/>
</dbReference>
<dbReference type="PROSITE" id="PS50217">
    <property type="entry name" value="BZIP"/>
    <property type="match status" value="1"/>
</dbReference>
<evidence type="ECO:0000313" key="9">
    <source>
        <dbReference type="EMBL" id="KAG7663348.1"/>
    </source>
</evidence>
<dbReference type="PANTHER" id="PTHR13044">
    <property type="entry name" value="ACTIVATING TRANSCRIPTION FACTOR ATF 4/5"/>
    <property type="match status" value="1"/>
</dbReference>
<evidence type="ECO:0000256" key="3">
    <source>
        <dbReference type="ARBA" id="ARBA00023125"/>
    </source>
</evidence>
<feature type="region of interest" description="Disordered" evidence="7">
    <location>
        <begin position="77"/>
        <end position="101"/>
    </location>
</feature>
<keyword evidence="4" id="KW-0804">Transcription</keyword>
<feature type="coiled-coil region" evidence="6">
    <location>
        <begin position="130"/>
        <end position="171"/>
    </location>
</feature>
<keyword evidence="5" id="KW-0539">Nucleus</keyword>
<evidence type="ECO:0000256" key="7">
    <source>
        <dbReference type="SAM" id="MobiDB-lite"/>
    </source>
</evidence>
<evidence type="ECO:0000256" key="1">
    <source>
        <dbReference type="ARBA" id="ARBA00004123"/>
    </source>
</evidence>
<dbReference type="GO" id="GO:0089713">
    <property type="term" value="C:Cbf1-Met4-Met28 complex"/>
    <property type="evidence" value="ECO:0007669"/>
    <property type="project" value="TreeGrafter"/>
</dbReference>
<accession>A0A8J5UI27</accession>
<keyword evidence="6" id="KW-0175">Coiled coil</keyword>
<dbReference type="GO" id="GO:0001228">
    <property type="term" value="F:DNA-binding transcription activator activity, RNA polymerase II-specific"/>
    <property type="evidence" value="ECO:0007669"/>
    <property type="project" value="TreeGrafter"/>
</dbReference>
<comment type="subcellular location">
    <subcellularLocation>
        <location evidence="1">Nucleus</location>
    </subcellularLocation>
</comment>
<reference evidence="9 10" key="1">
    <citation type="journal article" date="2021" name="DNA Res.">
        <title>Genome analysis of Candida subhashii reveals its hybrid nature and dual mitochondrial genome conformations.</title>
        <authorList>
            <person name="Mixao V."/>
            <person name="Hegedusova E."/>
            <person name="Saus E."/>
            <person name="Pryszcz L.P."/>
            <person name="Cillingova A."/>
            <person name="Nosek J."/>
            <person name="Gabaldon T."/>
        </authorList>
    </citation>
    <scope>NUCLEOTIDE SEQUENCE [LARGE SCALE GENOMIC DNA]</scope>
    <source>
        <strain evidence="9 10">CBS 10753</strain>
    </source>
</reference>
<keyword evidence="10" id="KW-1185">Reference proteome</keyword>
<comment type="caution">
    <text evidence="9">The sequence shown here is derived from an EMBL/GenBank/DDBJ whole genome shotgun (WGS) entry which is preliminary data.</text>
</comment>
<dbReference type="PANTHER" id="PTHR13044:SF14">
    <property type="entry name" value="CRYPTOCEPHAL, ISOFORM A"/>
    <property type="match status" value="1"/>
</dbReference>
<evidence type="ECO:0000256" key="4">
    <source>
        <dbReference type="ARBA" id="ARBA00023163"/>
    </source>
</evidence>
<dbReference type="Pfam" id="PF07716">
    <property type="entry name" value="bZIP_2"/>
    <property type="match status" value="1"/>
</dbReference>
<dbReference type="Proteomes" id="UP000694255">
    <property type="component" value="Unassembled WGS sequence"/>
</dbReference>
<dbReference type="AlphaFoldDB" id="A0A8J5UI27"/>
<dbReference type="EMBL" id="JAGSYN010000139">
    <property type="protein sequence ID" value="KAG7663348.1"/>
    <property type="molecule type" value="Genomic_DNA"/>
</dbReference>
<keyword evidence="2" id="KW-0805">Transcription regulation</keyword>
<dbReference type="GO" id="GO:0005634">
    <property type="term" value="C:nucleus"/>
    <property type="evidence" value="ECO:0007669"/>
    <property type="project" value="UniProtKB-SubCell"/>
</dbReference>
<protein>
    <recommendedName>
        <fullName evidence="8">BZIP domain-containing protein</fullName>
    </recommendedName>
</protein>
<dbReference type="PROSITE" id="PS00036">
    <property type="entry name" value="BZIP_BASIC"/>
    <property type="match status" value="1"/>
</dbReference>
<keyword evidence="3" id="KW-0238">DNA-binding</keyword>
<organism evidence="9 10">
    <name type="scientific">[Candida] subhashii</name>
    <dbReference type="NCBI Taxonomy" id="561895"/>
    <lineage>
        <taxon>Eukaryota</taxon>
        <taxon>Fungi</taxon>
        <taxon>Dikarya</taxon>
        <taxon>Ascomycota</taxon>
        <taxon>Saccharomycotina</taxon>
        <taxon>Pichiomycetes</taxon>
        <taxon>Debaryomycetaceae</taxon>
        <taxon>Spathaspora</taxon>
    </lineage>
</organism>
<gene>
    <name evidence="9" type="ORF">J8A68_003096</name>
</gene>
<dbReference type="GO" id="GO:0000977">
    <property type="term" value="F:RNA polymerase II transcription regulatory region sequence-specific DNA binding"/>
    <property type="evidence" value="ECO:0007669"/>
    <property type="project" value="TreeGrafter"/>
</dbReference>
<feature type="compositionally biased region" description="Polar residues" evidence="7">
    <location>
        <begin position="77"/>
        <end position="88"/>
    </location>
</feature>
<name>A0A8J5UI27_9ASCO</name>
<feature type="domain" description="BZIP" evidence="8">
    <location>
        <begin position="112"/>
        <end position="175"/>
    </location>
</feature>
<dbReference type="OrthoDB" id="1939598at2759"/>
<evidence type="ECO:0000313" key="10">
    <source>
        <dbReference type="Proteomes" id="UP000694255"/>
    </source>
</evidence>
<dbReference type="GeneID" id="73469897"/>
<dbReference type="InterPro" id="IPR004827">
    <property type="entry name" value="bZIP"/>
</dbReference>
<evidence type="ECO:0000256" key="2">
    <source>
        <dbReference type="ARBA" id="ARBA00023015"/>
    </source>
</evidence>
<proteinExistence type="predicted"/>
<sequence>MNFEPTDYIQHLNLDLDSVVSPTMTQQQLEHELDLFSQAHDFFSLDVLGKDNIVPIKQEVPQDLSFFKFDVHQGPQQTVSNEVTQQPPKRQKRSISEFSPIPETPSEYVACEAAVEDKRKRNTAASARFRIKKKLKEQEMERKSKELEERVIFLEKKLKQVEMENKYLKNMVLQQNEQKNNDLLESIKKRSILDSNPVFQYTN</sequence>
<evidence type="ECO:0000259" key="8">
    <source>
        <dbReference type="PROSITE" id="PS50217"/>
    </source>
</evidence>